<evidence type="ECO:0000256" key="1">
    <source>
        <dbReference type="SAM" id="MobiDB-lite"/>
    </source>
</evidence>
<geneLocation type="mitochondrion" evidence="3"/>
<protein>
    <submittedName>
        <fullName evidence="3">Uncharacterized protein</fullName>
    </submittedName>
</protein>
<keyword evidence="3" id="KW-0496">Mitochondrion</keyword>
<evidence type="ECO:0000256" key="2">
    <source>
        <dbReference type="SAM" id="Phobius"/>
    </source>
</evidence>
<feature type="transmembrane region" description="Helical" evidence="2">
    <location>
        <begin position="61"/>
        <end position="79"/>
    </location>
</feature>
<name>A0A3G2SE71_ZYMTR</name>
<keyword evidence="2" id="KW-0812">Transmembrane</keyword>
<evidence type="ECO:0000313" key="3">
    <source>
        <dbReference type="EMBL" id="AYO45619.1"/>
    </source>
</evidence>
<gene>
    <name evidence="3" type="primary">orf351</name>
</gene>
<accession>A0A3G2SE71</accession>
<keyword evidence="2" id="KW-1133">Transmembrane helix</keyword>
<feature type="transmembrane region" description="Helical" evidence="2">
    <location>
        <begin position="85"/>
        <end position="104"/>
    </location>
</feature>
<feature type="transmembrane region" description="Helical" evidence="2">
    <location>
        <begin position="33"/>
        <end position="54"/>
    </location>
</feature>
<feature type="compositionally biased region" description="Low complexity" evidence="1">
    <location>
        <begin position="209"/>
        <end position="237"/>
    </location>
</feature>
<dbReference type="EMBL" id="MH374028">
    <property type="protein sequence ID" value="AYO45619.1"/>
    <property type="molecule type" value="Genomic_DNA"/>
</dbReference>
<organism evidence="3">
    <name type="scientific">Zymoseptoria tritici</name>
    <name type="common">Speckled leaf blotch fungus</name>
    <name type="synonym">Septoria tritici</name>
    <dbReference type="NCBI Taxonomy" id="1047171"/>
    <lineage>
        <taxon>Eukaryota</taxon>
        <taxon>Fungi</taxon>
        <taxon>Dikarya</taxon>
        <taxon>Ascomycota</taxon>
        <taxon>Pezizomycotina</taxon>
        <taxon>Dothideomycetes</taxon>
        <taxon>Dothideomycetidae</taxon>
        <taxon>Mycosphaerellales</taxon>
        <taxon>Mycosphaerellaceae</taxon>
        <taxon>Zymoseptoria</taxon>
    </lineage>
</organism>
<proteinExistence type="predicted"/>
<keyword evidence="2" id="KW-0472">Membrane</keyword>
<feature type="compositionally biased region" description="Low complexity" evidence="1">
    <location>
        <begin position="183"/>
        <end position="202"/>
    </location>
</feature>
<reference evidence="3" key="1">
    <citation type="submission" date="2018-05" db="EMBL/GenBank/DDBJ databases">
        <title>The mitochondrial genome of the banana pathogen Mycosphaerella (synonym: Pseudocercospora) fijiensis contains several pseudogenes, multiple changes of direction and a reassigned tRNA gene.</title>
        <authorList>
            <person name="Goodwin S.B."/>
            <person name="McCorison C.B."/>
            <person name="Grimwood J."/>
            <person name="Grigoriev I.V."/>
            <person name="Kema G.H.J."/>
        </authorList>
    </citation>
    <scope>NUCLEOTIDE SEQUENCE</scope>
    <source>
        <strain evidence="3">IPO323</strain>
    </source>
</reference>
<feature type="region of interest" description="Disordered" evidence="1">
    <location>
        <begin position="175"/>
        <end position="241"/>
    </location>
</feature>
<dbReference type="AlphaFoldDB" id="A0A3G2SE71"/>
<feature type="transmembrane region" description="Helical" evidence="2">
    <location>
        <begin position="111"/>
        <end position="137"/>
    </location>
</feature>
<sequence>MLCNILNKLIKYRFYTQIMRIWKSHPLFIPTSFTLFMIGVIIVLFITLLALLIIRSDTLRIAITSNIIFVSFVRLFLVQLDMAPLIPLVMGMSMVCITVICNIVRGRYQPGWLYLLFLFLIGCFFGITIPFFLNLWFTAVLQYLSLELQGVVELVAGVLAPIAVGMNINELLNPDPSGSNGSTGPANTGAAGNANTGPAGNANTGGNGPTNTGAIGPTNTGSTGTANTGATANTNNAHNQVQRGVITDPLDIYDPEGKFNSPYDPNANNKLILHSIADTLQTRYDNRNSSGGNPCYISKHIFSPEQKRWISGYLLYHYYPEFSHRSNGGTLDFTGLNNTKSFRNKFRRFSS</sequence>